<reference evidence="2 3" key="1">
    <citation type="submission" date="2013-11" db="EMBL/GenBank/DDBJ databases">
        <title>Opisthorchis viverrini - life in the bile duct.</title>
        <authorList>
            <person name="Young N.D."/>
            <person name="Nagarajan N."/>
            <person name="Lin S.J."/>
            <person name="Korhonen P.K."/>
            <person name="Jex A.R."/>
            <person name="Hall R.S."/>
            <person name="Safavi-Hemami H."/>
            <person name="Kaewkong W."/>
            <person name="Bertrand D."/>
            <person name="Gao S."/>
            <person name="Seet Q."/>
            <person name="Wongkham S."/>
            <person name="Teh B.T."/>
            <person name="Wongkham C."/>
            <person name="Intapan P.M."/>
            <person name="Maleewong W."/>
            <person name="Yang X."/>
            <person name="Hu M."/>
            <person name="Wang Z."/>
            <person name="Hofmann A."/>
            <person name="Sternberg P.W."/>
            <person name="Tan P."/>
            <person name="Wang J."/>
            <person name="Gasser R.B."/>
        </authorList>
    </citation>
    <scope>NUCLEOTIDE SEQUENCE [LARGE SCALE GENOMIC DNA]</scope>
</reference>
<keyword evidence="3" id="KW-1185">Reference proteome</keyword>
<dbReference type="Proteomes" id="UP000054324">
    <property type="component" value="Unassembled WGS sequence"/>
</dbReference>
<feature type="compositionally biased region" description="Polar residues" evidence="1">
    <location>
        <begin position="74"/>
        <end position="84"/>
    </location>
</feature>
<gene>
    <name evidence="2" type="ORF">T265_00369</name>
</gene>
<proteinExistence type="predicted"/>
<dbReference type="CTD" id="20314557"/>
<evidence type="ECO:0000313" key="3">
    <source>
        <dbReference type="Proteomes" id="UP000054324"/>
    </source>
</evidence>
<accession>A0A075AJT3</accession>
<evidence type="ECO:0000313" key="2">
    <source>
        <dbReference type="EMBL" id="KER33934.1"/>
    </source>
</evidence>
<dbReference type="EMBL" id="KL596621">
    <property type="protein sequence ID" value="KER33934.1"/>
    <property type="molecule type" value="Genomic_DNA"/>
</dbReference>
<organism evidence="2 3">
    <name type="scientific">Opisthorchis viverrini</name>
    <name type="common">Southeast Asian liver fluke</name>
    <dbReference type="NCBI Taxonomy" id="6198"/>
    <lineage>
        <taxon>Eukaryota</taxon>
        <taxon>Metazoa</taxon>
        <taxon>Spiralia</taxon>
        <taxon>Lophotrochozoa</taxon>
        <taxon>Platyhelminthes</taxon>
        <taxon>Trematoda</taxon>
        <taxon>Digenea</taxon>
        <taxon>Opisthorchiida</taxon>
        <taxon>Opisthorchiata</taxon>
        <taxon>Opisthorchiidae</taxon>
        <taxon>Opisthorchis</taxon>
    </lineage>
</organism>
<sequence>MYSNTNTQLSNNLTQTLCLQIVHPRVLAKVMNPMVCGTAEQTAKDFKVRMAISEDQNLGYKPKHRRPPLDSKSMRSNWVPSGSRSVAQSYTQADSVLMVWLTTEGSHYVARLSNSAGRRPLPMG</sequence>
<dbReference type="KEGG" id="ovi:T265_00369"/>
<dbReference type="RefSeq" id="XP_009162378.1">
    <property type="nucleotide sequence ID" value="XM_009164114.1"/>
</dbReference>
<dbReference type="GeneID" id="20314557"/>
<protein>
    <submittedName>
        <fullName evidence="2">Uncharacterized protein</fullName>
    </submittedName>
</protein>
<name>A0A075AJT3_OPIVI</name>
<evidence type="ECO:0000256" key="1">
    <source>
        <dbReference type="SAM" id="MobiDB-lite"/>
    </source>
</evidence>
<dbReference type="AlphaFoldDB" id="A0A075AJT3"/>
<feature type="region of interest" description="Disordered" evidence="1">
    <location>
        <begin position="57"/>
        <end position="84"/>
    </location>
</feature>